<dbReference type="SUPFAM" id="SSF53850">
    <property type="entry name" value="Periplasmic binding protein-like II"/>
    <property type="match status" value="1"/>
</dbReference>
<dbReference type="Gene3D" id="3.40.190.10">
    <property type="entry name" value="Periplasmic binding protein-like II"/>
    <property type="match status" value="2"/>
</dbReference>
<keyword evidence="4" id="KW-1185">Reference proteome</keyword>
<feature type="signal peptide" evidence="2">
    <location>
        <begin position="1"/>
        <end position="27"/>
    </location>
</feature>
<dbReference type="GO" id="GO:0030288">
    <property type="term" value="C:outer membrane-bounded periplasmic space"/>
    <property type="evidence" value="ECO:0007669"/>
    <property type="project" value="TreeGrafter"/>
</dbReference>
<dbReference type="GO" id="GO:0019808">
    <property type="term" value="F:polyamine binding"/>
    <property type="evidence" value="ECO:0007669"/>
    <property type="project" value="InterPro"/>
</dbReference>
<feature type="chain" id="PRO_5032974122" evidence="2">
    <location>
        <begin position="28"/>
        <end position="349"/>
    </location>
</feature>
<protein>
    <submittedName>
        <fullName evidence="3">ABC transporter substrate-binding protein</fullName>
    </submittedName>
</protein>
<name>A0A853F984_9BURK</name>
<proteinExistence type="predicted"/>
<dbReference type="AlphaFoldDB" id="A0A853F984"/>
<dbReference type="GO" id="GO:0030975">
    <property type="term" value="F:thiamine binding"/>
    <property type="evidence" value="ECO:0007669"/>
    <property type="project" value="TreeGrafter"/>
</dbReference>
<dbReference type="CDD" id="cd13589">
    <property type="entry name" value="PBP2_polyamine_RpCGA009"/>
    <property type="match status" value="1"/>
</dbReference>
<reference evidence="3 4" key="1">
    <citation type="submission" date="2020-07" db="EMBL/GenBank/DDBJ databases">
        <title>Taxonomic revisions and descriptions of new bacterial species based on genomic comparisons in the high-G+C-content subgroup of the family Alcaligenaceae.</title>
        <authorList>
            <person name="Szabo A."/>
            <person name="Felfoldi T."/>
        </authorList>
    </citation>
    <scope>NUCLEOTIDE SEQUENCE [LARGE SCALE GENOMIC DNA]</scope>
    <source>
        <strain evidence="3 4">DSM 25264</strain>
    </source>
</reference>
<dbReference type="GO" id="GO:0030976">
    <property type="term" value="F:thiamine pyrophosphate binding"/>
    <property type="evidence" value="ECO:0007669"/>
    <property type="project" value="TreeGrafter"/>
</dbReference>
<dbReference type="PANTHER" id="PTHR30006">
    <property type="entry name" value="THIAMINE-BINDING PERIPLASMIC PROTEIN-RELATED"/>
    <property type="match status" value="1"/>
</dbReference>
<dbReference type="Pfam" id="PF13416">
    <property type="entry name" value="SBP_bac_8"/>
    <property type="match status" value="1"/>
</dbReference>
<organism evidence="3 4">
    <name type="scientific">Allopusillimonas soli</name>
    <dbReference type="NCBI Taxonomy" id="659016"/>
    <lineage>
        <taxon>Bacteria</taxon>
        <taxon>Pseudomonadati</taxon>
        <taxon>Pseudomonadota</taxon>
        <taxon>Betaproteobacteria</taxon>
        <taxon>Burkholderiales</taxon>
        <taxon>Alcaligenaceae</taxon>
        <taxon>Allopusillimonas</taxon>
    </lineage>
</organism>
<comment type="caution">
    <text evidence="3">The sequence shown here is derived from an EMBL/GenBank/DDBJ whole genome shotgun (WGS) entry which is preliminary data.</text>
</comment>
<dbReference type="GO" id="GO:0015888">
    <property type="term" value="P:thiamine transport"/>
    <property type="evidence" value="ECO:0007669"/>
    <property type="project" value="TreeGrafter"/>
</dbReference>
<dbReference type="PRINTS" id="PR00909">
    <property type="entry name" value="SPERMDNBNDNG"/>
</dbReference>
<dbReference type="GO" id="GO:0015846">
    <property type="term" value="P:polyamine transport"/>
    <property type="evidence" value="ECO:0007669"/>
    <property type="project" value="InterPro"/>
</dbReference>
<dbReference type="InterPro" id="IPR001188">
    <property type="entry name" value="Sperm_putr-bd"/>
</dbReference>
<evidence type="ECO:0000313" key="3">
    <source>
        <dbReference type="EMBL" id="NYT37234.1"/>
    </source>
</evidence>
<evidence type="ECO:0000256" key="1">
    <source>
        <dbReference type="ARBA" id="ARBA00022729"/>
    </source>
</evidence>
<accession>A0A853F984</accession>
<dbReference type="PANTHER" id="PTHR30006:SF2">
    <property type="entry name" value="ABC TRANSPORTER SUBSTRATE-BINDING PROTEIN"/>
    <property type="match status" value="1"/>
</dbReference>
<dbReference type="InterPro" id="IPR006059">
    <property type="entry name" value="SBP"/>
</dbReference>
<dbReference type="RefSeq" id="WP_129969601.1">
    <property type="nucleotide sequence ID" value="NZ_JACCEW010000003.1"/>
</dbReference>
<evidence type="ECO:0000313" key="4">
    <source>
        <dbReference type="Proteomes" id="UP000580517"/>
    </source>
</evidence>
<keyword evidence="1 2" id="KW-0732">Signal</keyword>
<dbReference type="EMBL" id="JACCEW010000003">
    <property type="protein sequence ID" value="NYT37234.1"/>
    <property type="molecule type" value="Genomic_DNA"/>
</dbReference>
<dbReference type="OrthoDB" id="9155688at2"/>
<evidence type="ECO:0000256" key="2">
    <source>
        <dbReference type="SAM" id="SignalP"/>
    </source>
</evidence>
<sequence length="349" mass="36534">MITSVTRLAPVLLASIAALAGTSSAAAADEIRVAWYGGSWGDAFQQCIADPFTQATGVEVIPEIGTSNTTLAKLRQQKDKPTIDVAFLDGGISELAEADGLLRPMDPASIPNLSGLASSALYKADGNAFAASVGYYSLGIAYNTKEIQAPPASWDALWQDDYAGAVTVPSPANSSGIPFIIFLANIWNVPLTDLTPVYKKLASLDVSSYFDSSGAASNAFQSGEVIIGAHFNVAAWSLADKGLPIGFAVPKEGVWATDARVHLVKNSPAQANAEKFINQATSAASSQCLANTLYLGPAVKGVAPDAAAADKMPWGKNGSISNLNLLDWADINARRSSITDAWNRQVARQ</sequence>
<dbReference type="Proteomes" id="UP000580517">
    <property type="component" value="Unassembled WGS sequence"/>
</dbReference>
<gene>
    <name evidence="3" type="ORF">H0A68_10160</name>
</gene>